<dbReference type="Gene3D" id="2.130.10.10">
    <property type="entry name" value="YVTN repeat-like/Quinoprotein amine dehydrogenase"/>
    <property type="match status" value="3"/>
</dbReference>
<evidence type="ECO:0000256" key="2">
    <source>
        <dbReference type="ARBA" id="ARBA00023242"/>
    </source>
</evidence>
<reference evidence="6" key="1">
    <citation type="submission" date="2023-06" db="EMBL/GenBank/DDBJ databases">
        <title>Genome-scale phylogeny and comparative genomics of the fungal order Sordariales.</title>
        <authorList>
            <consortium name="Lawrence Berkeley National Laboratory"/>
            <person name="Hensen N."/>
            <person name="Bonometti L."/>
            <person name="Westerberg I."/>
            <person name="Brannstrom I.O."/>
            <person name="Guillou S."/>
            <person name="Cros-Aarteil S."/>
            <person name="Calhoun S."/>
            <person name="Haridas S."/>
            <person name="Kuo A."/>
            <person name="Mondo S."/>
            <person name="Pangilinan J."/>
            <person name="Riley R."/>
            <person name="Labutti K."/>
            <person name="Andreopoulos B."/>
            <person name="Lipzen A."/>
            <person name="Chen C."/>
            <person name="Yanf M."/>
            <person name="Daum C."/>
            <person name="Ng V."/>
            <person name="Clum A."/>
            <person name="Steindorff A."/>
            <person name="Ohm R."/>
            <person name="Martin F."/>
            <person name="Silar P."/>
            <person name="Natvig D."/>
            <person name="Lalanne C."/>
            <person name="Gautier V."/>
            <person name="Ament-Velasquez S.L."/>
            <person name="Kruys A."/>
            <person name="Hutchinson M.I."/>
            <person name="Powell A.J."/>
            <person name="Barry K."/>
            <person name="Miller A.N."/>
            <person name="Grigoriev I.V."/>
            <person name="Debuchy R."/>
            <person name="Gladieux P."/>
            <person name="Thoren M.H."/>
            <person name="Johannesson H."/>
        </authorList>
    </citation>
    <scope>NUCLEOTIDE SEQUENCE</scope>
    <source>
        <strain evidence="6">CBS 606.72</strain>
    </source>
</reference>
<accession>A0AA39WRD2</accession>
<feature type="domain" description="RSE1/DDB1/CPSF1 C-terminal" evidence="3">
    <location>
        <begin position="468"/>
        <end position="797"/>
    </location>
</feature>
<evidence type="ECO:0000259" key="5">
    <source>
        <dbReference type="Pfam" id="PF23726"/>
    </source>
</evidence>
<dbReference type="InterPro" id="IPR004871">
    <property type="entry name" value="RSE1/DDB1/CPSF1_C"/>
</dbReference>
<sequence>MKVTKIGTASRASSLVYLDNDILFVASHYGNSQLFKLQHENSTPVLQQIQLMMNIGPIMDFAVMDMGNREGDSQLGNEYSSGQARLVTGSGVFKDGSLRSVRSGVGLEDVGILGDLEHTRSLFSLATPGAQKVDVLIASFLTETRIFRFDPTGDVEELEAFSGMDLDQQTLLVRSLPNGQLLQVTTSTATLLDPESGVTIASWAPGGGKPITNASANAEWLLLSVEGKELVSISLQGDLQVVRVRDIGNKEQIACIHVAPQLTDIGVVGFWTAGTVSLIDLKTLEPLHGELLRRTQEDASVPRELALVQVLPPEVSGPMLFIAMEDGNVVTFNVSSDYRLSSRKSVILGTRQARFHLLPPRDNIYSIFATTEFPSLIYGSEKRIIYSAVTAEDATCVCSFDSEAFPDAIVVATSSQIKISHIDTQRTTHVRHLPMGEAIRRMAYSASEKVFGLGCIGREVVNGEEIIQSSFRLVDEIIFDMVGKPFQLAFPGVTEMVEAVIRAELPDSYGNPVERFIVGTTFNPDPDVAANTTTRGRIFVFGIDSDRNPYMVLRHDLKGECRALAMLDGKIVAALAKTVVVLQYEELTTVSGRLTRLASYRPSSYPVDLAVQSETMMIAVSDLMKSLSIVQYVPGENGLPPKLVEVARHFQSAWGTAVAHIEGESWLEADQDGNLMVLRRNTEGVTAEDNRRLEITSEMNLGEVVNKIRGISVESSPNAMIIPKAFLGTVEGGIYMFGLIAPHAQDLLLRFQAKLATVIQTAGHIDFRTFRAFQNEERQGDGPFRFLDGELLERFLDVDEGTQKEICQGLGPSVEDMRNIVEELRRMH</sequence>
<dbReference type="GO" id="GO:0003676">
    <property type="term" value="F:nucleic acid binding"/>
    <property type="evidence" value="ECO:0007669"/>
    <property type="project" value="InterPro"/>
</dbReference>
<dbReference type="FunFam" id="2.130.10.10:FF:000629">
    <property type="entry name" value="UV-damaged DNA binding protein"/>
    <property type="match status" value="1"/>
</dbReference>
<comment type="subcellular location">
    <subcellularLocation>
        <location evidence="1">Nucleus</location>
    </subcellularLocation>
</comment>
<keyword evidence="7" id="KW-1185">Reference proteome</keyword>
<dbReference type="PANTHER" id="PTHR10644">
    <property type="entry name" value="DNA REPAIR/RNA PROCESSING CPSF FAMILY"/>
    <property type="match status" value="1"/>
</dbReference>
<evidence type="ECO:0000313" key="6">
    <source>
        <dbReference type="EMBL" id="KAK0620184.1"/>
    </source>
</evidence>
<name>A0AA39WRD2_9PEZI</name>
<keyword evidence="2" id="KW-0539">Nucleus</keyword>
<feature type="domain" description="RSE1/DDB1/CPSF1 first beta-propeller" evidence="4">
    <location>
        <begin position="1"/>
        <end position="50"/>
    </location>
</feature>
<dbReference type="InterPro" id="IPR011044">
    <property type="entry name" value="Quino_amine_DH_bsu"/>
</dbReference>
<protein>
    <submittedName>
        <fullName evidence="6">CPSF A subunit region-domain-containing protein</fullName>
    </submittedName>
</protein>
<evidence type="ECO:0000313" key="7">
    <source>
        <dbReference type="Proteomes" id="UP001175000"/>
    </source>
</evidence>
<dbReference type="InterPro" id="IPR015943">
    <property type="entry name" value="WD40/YVTN_repeat-like_dom_sf"/>
</dbReference>
<organism evidence="6 7">
    <name type="scientific">Immersiella caudata</name>
    <dbReference type="NCBI Taxonomy" id="314043"/>
    <lineage>
        <taxon>Eukaryota</taxon>
        <taxon>Fungi</taxon>
        <taxon>Dikarya</taxon>
        <taxon>Ascomycota</taxon>
        <taxon>Pezizomycotina</taxon>
        <taxon>Sordariomycetes</taxon>
        <taxon>Sordariomycetidae</taxon>
        <taxon>Sordariales</taxon>
        <taxon>Lasiosphaeriaceae</taxon>
        <taxon>Immersiella</taxon>
    </lineage>
</organism>
<feature type="domain" description="RSE1/DDB1/CPSF1 second beta-propeller" evidence="5">
    <location>
        <begin position="115"/>
        <end position="420"/>
    </location>
</feature>
<dbReference type="InterPro" id="IPR058543">
    <property type="entry name" value="Beta-prop_RSE1/DDB1/CPSF1_2nd"/>
</dbReference>
<dbReference type="Proteomes" id="UP001175000">
    <property type="component" value="Unassembled WGS sequence"/>
</dbReference>
<dbReference type="Pfam" id="PF03178">
    <property type="entry name" value="CPSF_A"/>
    <property type="match status" value="1"/>
</dbReference>
<dbReference type="AlphaFoldDB" id="A0AA39WRD2"/>
<evidence type="ECO:0000256" key="1">
    <source>
        <dbReference type="ARBA" id="ARBA00004123"/>
    </source>
</evidence>
<dbReference type="SUPFAM" id="SSF50969">
    <property type="entry name" value="YVTN repeat-like/Quinoprotein amine dehydrogenase"/>
    <property type="match status" value="1"/>
</dbReference>
<dbReference type="Pfam" id="PF23726">
    <property type="entry name" value="Beta-prop_RSE1_2nd"/>
    <property type="match status" value="1"/>
</dbReference>
<dbReference type="Pfam" id="PF10433">
    <property type="entry name" value="Beta-prop_RSE1_1st"/>
    <property type="match status" value="1"/>
</dbReference>
<evidence type="ECO:0000259" key="4">
    <source>
        <dbReference type="Pfam" id="PF10433"/>
    </source>
</evidence>
<dbReference type="GO" id="GO:0005634">
    <property type="term" value="C:nucleus"/>
    <property type="evidence" value="ECO:0007669"/>
    <property type="project" value="UniProtKB-SubCell"/>
</dbReference>
<evidence type="ECO:0000259" key="3">
    <source>
        <dbReference type="Pfam" id="PF03178"/>
    </source>
</evidence>
<comment type="caution">
    <text evidence="6">The sequence shown here is derived from an EMBL/GenBank/DDBJ whole genome shotgun (WGS) entry which is preliminary data.</text>
</comment>
<proteinExistence type="predicted"/>
<dbReference type="Gene3D" id="1.10.150.910">
    <property type="match status" value="1"/>
</dbReference>
<dbReference type="InterPro" id="IPR050358">
    <property type="entry name" value="RSE1/DDB1/CFT1"/>
</dbReference>
<gene>
    <name evidence="6" type="ORF">B0T14DRAFT_520738</name>
</gene>
<dbReference type="EMBL" id="JAULSU010000004">
    <property type="protein sequence ID" value="KAK0620184.1"/>
    <property type="molecule type" value="Genomic_DNA"/>
</dbReference>
<dbReference type="InterPro" id="IPR018846">
    <property type="entry name" value="Beta-prop_RSE1/DDB1/CPSF1_1st"/>
</dbReference>